<dbReference type="Gene3D" id="3.40.250.10">
    <property type="entry name" value="Rhodanese-like domain"/>
    <property type="match status" value="1"/>
</dbReference>
<sequence length="883" mass="98447">MVLQQSPSSGGSRDGYFGLPAKEEPASTPYYTAPLSPSAQYKDFYKALQVSQQTLDTPFNPAASSPSRHSPHVSAQVKEQVNHAWKKVSGAFTLEAMELDTSNLHFRRKAGLAGTPPGTTTPGTAASKSQQKLQGLSSQQLADEILGNTPHPLKPLEESTTTHPRYEHALETFAHPLLILDLRSFMHYTNRHIRQSVNVCIPSTILRRKTFTLDKLASVVANESKDAGTQGPQLSQWRETANIVMLDVASWEIVQDSPADLIAKKLKAEGYGGFIGYLEGGFESFIAEHADLCEGAHTPSQIPTDHHASKELATRRTSLVPDLSKLRLDPSKLSTLESITQLRSPGLPQIPLDPAGITVTPPPQRRPQLSMRSLLGPLTAPMRTPAFENQAFNPFFSNIRQNMELGSGKITERFSVRLPVGIHVGNDGQVTLCPPEETPNDRQAEVLKQFRWTKLSDNTPIGIDQFSGQYVPIAVKHVRGTGDAEDAYKGQHLPPWLALATRQPSPNSKLDGPSMLADFYEGIERAEQRRLQSVMLHHSKSHSGSPQLQDHLLSIIAGIEKGALNRYNNLWPYEYTRVKLQHPVAGKSDYINASMIENHAWGLARHMLPAHMLGLEEPSDPPASHSSSADRLPVSIDSKDRGPFGRYIATQGPLPTTFEDFWTMCWEQQVHALVMLTKETEMGRIKCHRYWPSTTAQPETYGQYKVRLISERKVACRKDQQVSQDVPVPEEGSFFGPVDDDFKDDIVIVRELELTHHHSTRRLTHFQYTGWPDFGVPDDPIGVLMLYELLHERPIQGPVLVHCSAGCGRTGAFCAIDTTLGWLQQSRQESLDTASDLVSELDAGHVNLLAHVIERYREQRISMVQTLRQYVFCFEAVVWWTIM</sequence>
<comment type="caution">
    <text evidence="7">The sequence shown here is derived from an EMBL/GenBank/DDBJ whole genome shotgun (WGS) entry which is preliminary data.</text>
</comment>
<comment type="similarity">
    <text evidence="1">Belongs to the protein-tyrosine phosphatase family. Non-receptor class subfamily.</text>
</comment>
<dbReference type="Pfam" id="PF00581">
    <property type="entry name" value="Rhodanese"/>
    <property type="match status" value="1"/>
</dbReference>
<evidence type="ECO:0000259" key="4">
    <source>
        <dbReference type="PROSITE" id="PS50055"/>
    </source>
</evidence>
<organism evidence="7 8">
    <name type="scientific">Bifiguratus adelaidae</name>
    <dbReference type="NCBI Taxonomy" id="1938954"/>
    <lineage>
        <taxon>Eukaryota</taxon>
        <taxon>Fungi</taxon>
        <taxon>Fungi incertae sedis</taxon>
        <taxon>Mucoromycota</taxon>
        <taxon>Mucoromycotina</taxon>
        <taxon>Endogonomycetes</taxon>
        <taxon>Endogonales</taxon>
        <taxon>Endogonales incertae sedis</taxon>
        <taxon>Bifiguratus</taxon>
    </lineage>
</organism>
<dbReference type="SMART" id="SM00404">
    <property type="entry name" value="PTPc_motif"/>
    <property type="match status" value="1"/>
</dbReference>
<dbReference type="GO" id="GO:0004725">
    <property type="term" value="F:protein tyrosine phosphatase activity"/>
    <property type="evidence" value="ECO:0007669"/>
    <property type="project" value="UniProtKB-EC"/>
</dbReference>
<feature type="domain" description="Tyrosine specific protein phosphatases" evidence="5">
    <location>
        <begin position="781"/>
        <end position="871"/>
    </location>
</feature>
<dbReference type="PROSITE" id="PS50206">
    <property type="entry name" value="RHODANESE_3"/>
    <property type="match status" value="1"/>
</dbReference>
<dbReference type="InterPro" id="IPR000242">
    <property type="entry name" value="PTP_cat"/>
</dbReference>
<dbReference type="InterPro" id="IPR003595">
    <property type="entry name" value="Tyr_Pase_cat"/>
</dbReference>
<dbReference type="Proteomes" id="UP000242875">
    <property type="component" value="Unassembled WGS sequence"/>
</dbReference>
<dbReference type="PANTHER" id="PTHR19134">
    <property type="entry name" value="RECEPTOR-TYPE TYROSINE-PROTEIN PHOSPHATASE"/>
    <property type="match status" value="1"/>
</dbReference>
<dbReference type="InterPro" id="IPR001763">
    <property type="entry name" value="Rhodanese-like_dom"/>
</dbReference>
<evidence type="ECO:0000313" key="8">
    <source>
        <dbReference type="Proteomes" id="UP000242875"/>
    </source>
</evidence>
<dbReference type="Gene3D" id="3.90.190.10">
    <property type="entry name" value="Protein tyrosine phosphatase superfamily"/>
    <property type="match status" value="1"/>
</dbReference>
<dbReference type="InterPro" id="IPR016130">
    <property type="entry name" value="Tyr_Pase_AS"/>
</dbReference>
<dbReference type="EC" id="3.1.3.48" evidence="2"/>
<evidence type="ECO:0000256" key="2">
    <source>
        <dbReference type="ARBA" id="ARBA00013064"/>
    </source>
</evidence>
<feature type="compositionally biased region" description="Low complexity" evidence="3">
    <location>
        <begin position="113"/>
        <end position="131"/>
    </location>
</feature>
<evidence type="ECO:0000259" key="6">
    <source>
        <dbReference type="PROSITE" id="PS50206"/>
    </source>
</evidence>
<protein>
    <recommendedName>
        <fullName evidence="2">protein-tyrosine-phosphatase</fullName>
        <ecNumber evidence="2">3.1.3.48</ecNumber>
    </recommendedName>
</protein>
<proteinExistence type="inferred from homology"/>
<evidence type="ECO:0000256" key="3">
    <source>
        <dbReference type="SAM" id="MobiDB-lite"/>
    </source>
</evidence>
<name>A0A261Y8F4_9FUNG</name>
<evidence type="ECO:0000256" key="1">
    <source>
        <dbReference type="ARBA" id="ARBA00009649"/>
    </source>
</evidence>
<dbReference type="PROSITE" id="PS50056">
    <property type="entry name" value="TYR_PHOSPHATASE_2"/>
    <property type="match status" value="1"/>
</dbReference>
<feature type="domain" description="Rhodanese" evidence="6">
    <location>
        <begin position="173"/>
        <end position="294"/>
    </location>
</feature>
<gene>
    <name evidence="7" type="ORF">BZG36_00056</name>
</gene>
<dbReference type="PRINTS" id="PR00700">
    <property type="entry name" value="PRTYPHPHTASE"/>
</dbReference>
<feature type="region of interest" description="Disordered" evidence="3">
    <location>
        <begin position="614"/>
        <end position="635"/>
    </location>
</feature>
<dbReference type="PROSITE" id="PS50055">
    <property type="entry name" value="TYR_PHOSPHATASE_PTP"/>
    <property type="match status" value="1"/>
</dbReference>
<dbReference type="SUPFAM" id="SSF52821">
    <property type="entry name" value="Rhodanese/Cell cycle control phosphatase"/>
    <property type="match status" value="1"/>
</dbReference>
<dbReference type="InterPro" id="IPR036873">
    <property type="entry name" value="Rhodanese-like_dom_sf"/>
</dbReference>
<feature type="region of interest" description="Disordered" evidence="3">
    <location>
        <begin position="1"/>
        <end position="23"/>
    </location>
</feature>
<dbReference type="InterPro" id="IPR029021">
    <property type="entry name" value="Prot-tyrosine_phosphatase-like"/>
</dbReference>
<evidence type="ECO:0000259" key="5">
    <source>
        <dbReference type="PROSITE" id="PS50056"/>
    </source>
</evidence>
<reference evidence="7 8" key="1">
    <citation type="journal article" date="2017" name="Mycologia">
        <title>Bifiguratus adelaidae, gen. et sp. nov., a new member of Mucoromycotina in endophytic and soil-dwelling habitats.</title>
        <authorList>
            <person name="Torres-Cruz T.J."/>
            <person name="Billingsley Tobias T.L."/>
            <person name="Almatruk M."/>
            <person name="Hesse C."/>
            <person name="Kuske C.R."/>
            <person name="Desiro A."/>
            <person name="Benucci G.M."/>
            <person name="Bonito G."/>
            <person name="Stajich J.E."/>
            <person name="Dunlap C."/>
            <person name="Arnold A.E."/>
            <person name="Porras-Alfaro A."/>
        </authorList>
    </citation>
    <scope>NUCLEOTIDE SEQUENCE [LARGE SCALE GENOMIC DNA]</scope>
    <source>
        <strain evidence="7 8">AZ0501</strain>
    </source>
</reference>
<feature type="region of interest" description="Disordered" evidence="3">
    <location>
        <begin position="109"/>
        <end position="131"/>
    </location>
</feature>
<dbReference type="InterPro" id="IPR050348">
    <property type="entry name" value="Protein-Tyr_Phosphatase"/>
</dbReference>
<dbReference type="CDD" id="cd01446">
    <property type="entry name" value="DSP_MapKP"/>
    <property type="match status" value="1"/>
</dbReference>
<feature type="compositionally biased region" description="Polar residues" evidence="3">
    <location>
        <begin position="1"/>
        <end position="11"/>
    </location>
</feature>
<dbReference type="EMBL" id="MVBO01000001">
    <property type="protein sequence ID" value="OZJ06905.1"/>
    <property type="molecule type" value="Genomic_DNA"/>
</dbReference>
<dbReference type="PANTHER" id="PTHR19134:SF561">
    <property type="entry name" value="PROTEIN TYROSINE PHOSPHATASE 36E, ISOFORM A"/>
    <property type="match status" value="1"/>
</dbReference>
<dbReference type="PROSITE" id="PS00383">
    <property type="entry name" value="TYR_PHOSPHATASE_1"/>
    <property type="match status" value="1"/>
</dbReference>
<dbReference type="SUPFAM" id="SSF52799">
    <property type="entry name" value="(Phosphotyrosine protein) phosphatases II"/>
    <property type="match status" value="1"/>
</dbReference>
<dbReference type="CDD" id="cd18533">
    <property type="entry name" value="PTP_fungal"/>
    <property type="match status" value="1"/>
</dbReference>
<dbReference type="Pfam" id="PF00102">
    <property type="entry name" value="Y_phosphatase"/>
    <property type="match status" value="1"/>
</dbReference>
<dbReference type="InterPro" id="IPR000387">
    <property type="entry name" value="Tyr_Pase_dom"/>
</dbReference>
<dbReference type="SMART" id="SM00194">
    <property type="entry name" value="PTPc"/>
    <property type="match status" value="1"/>
</dbReference>
<keyword evidence="8" id="KW-1185">Reference proteome</keyword>
<accession>A0A261Y8F4</accession>
<dbReference type="OrthoDB" id="10253954at2759"/>
<feature type="domain" description="Tyrosine-protein phosphatase" evidence="4">
    <location>
        <begin position="565"/>
        <end position="880"/>
    </location>
</feature>
<evidence type="ECO:0000313" key="7">
    <source>
        <dbReference type="EMBL" id="OZJ06905.1"/>
    </source>
</evidence>
<dbReference type="AlphaFoldDB" id="A0A261Y8F4"/>